<organism evidence="8 9">
    <name type="scientific">Olpidium bornovanus</name>
    <dbReference type="NCBI Taxonomy" id="278681"/>
    <lineage>
        <taxon>Eukaryota</taxon>
        <taxon>Fungi</taxon>
        <taxon>Fungi incertae sedis</taxon>
        <taxon>Olpidiomycota</taxon>
        <taxon>Olpidiomycotina</taxon>
        <taxon>Olpidiomycetes</taxon>
        <taxon>Olpidiales</taxon>
        <taxon>Olpidiaceae</taxon>
        <taxon>Olpidium</taxon>
    </lineage>
</organism>
<dbReference type="Gene3D" id="1.10.510.10">
    <property type="entry name" value="Transferase(Phosphotransferase) domain 1"/>
    <property type="match status" value="2"/>
</dbReference>
<dbReference type="GO" id="GO:0005524">
    <property type="term" value="F:ATP binding"/>
    <property type="evidence" value="ECO:0007669"/>
    <property type="project" value="UniProtKB-KW"/>
</dbReference>
<feature type="domain" description="Protein kinase" evidence="7">
    <location>
        <begin position="1"/>
        <end position="303"/>
    </location>
</feature>
<evidence type="ECO:0000256" key="1">
    <source>
        <dbReference type="ARBA" id="ARBA00022527"/>
    </source>
</evidence>
<dbReference type="AlphaFoldDB" id="A0A8H7ZYR4"/>
<name>A0A8H7ZYR4_9FUNG</name>
<dbReference type="Gene3D" id="3.30.200.20">
    <property type="entry name" value="Phosphorylase Kinase, domain 1"/>
    <property type="match status" value="1"/>
</dbReference>
<proteinExistence type="predicted"/>
<protein>
    <submittedName>
        <fullName evidence="8">Dyrk1aINHIBITOR complex</fullName>
    </submittedName>
</protein>
<sequence length="353" mass="38635">MEAVDAATGETVAIKILPKNRESFLKQGRIEIQILEFLKAKDPNDSFNTGGERQQRHFEHDGHLCLVFEFLSIHLYEVLRSVKLAGLSLNLIRKFAWQILTALRFLCRPDVQVLHCDLKPEVQTRARSRADGHTTYIQSRFYRAPEVLLGAQLSFGIDMWSLGCILVELFTGEPLFAGRNEHDQMCRMCDVLGQPPAHVIESGDPAKVVRFFTLDADNSHRVIPTRLYEPRGRSLADIVLAKVEEAAGGPPRTYAAAAAAAAASAPKATRECGELFRDLVARMLVYDPAQRITPSDALRHRFFPATASTAANTALTGDRAPRGRPPPRSNDGAGAAGRAAKPAAQGKTGGMVG</sequence>
<keyword evidence="5" id="KW-0067">ATP-binding</keyword>
<reference evidence="8 9" key="1">
    <citation type="journal article" name="Sci. Rep.">
        <title>Genome-scale phylogenetic analyses confirm Olpidium as the closest living zoosporic fungus to the non-flagellated, terrestrial fungi.</title>
        <authorList>
            <person name="Chang Y."/>
            <person name="Rochon D."/>
            <person name="Sekimoto S."/>
            <person name="Wang Y."/>
            <person name="Chovatia M."/>
            <person name="Sandor L."/>
            <person name="Salamov A."/>
            <person name="Grigoriev I.V."/>
            <person name="Stajich J.E."/>
            <person name="Spatafora J.W."/>
        </authorList>
    </citation>
    <scope>NUCLEOTIDE SEQUENCE [LARGE SCALE GENOMIC DNA]</scope>
    <source>
        <strain evidence="8">S191</strain>
    </source>
</reference>
<keyword evidence="4" id="KW-0418">Kinase</keyword>
<evidence type="ECO:0000313" key="8">
    <source>
        <dbReference type="EMBL" id="KAG5461832.1"/>
    </source>
</evidence>
<dbReference type="InterPro" id="IPR011009">
    <property type="entry name" value="Kinase-like_dom_sf"/>
</dbReference>
<gene>
    <name evidence="8" type="ORF">BJ554DRAFT_5919</name>
</gene>
<keyword evidence="9" id="KW-1185">Reference proteome</keyword>
<dbReference type="EMBL" id="JAEFCI010003070">
    <property type="protein sequence ID" value="KAG5461832.1"/>
    <property type="molecule type" value="Genomic_DNA"/>
</dbReference>
<evidence type="ECO:0000256" key="3">
    <source>
        <dbReference type="ARBA" id="ARBA00022741"/>
    </source>
</evidence>
<dbReference type="GO" id="GO:0004674">
    <property type="term" value="F:protein serine/threonine kinase activity"/>
    <property type="evidence" value="ECO:0007669"/>
    <property type="project" value="UniProtKB-KW"/>
</dbReference>
<dbReference type="SMART" id="SM00220">
    <property type="entry name" value="S_TKc"/>
    <property type="match status" value="1"/>
</dbReference>
<evidence type="ECO:0000256" key="5">
    <source>
        <dbReference type="ARBA" id="ARBA00022840"/>
    </source>
</evidence>
<accession>A0A8H7ZYR4</accession>
<evidence type="ECO:0000256" key="2">
    <source>
        <dbReference type="ARBA" id="ARBA00022679"/>
    </source>
</evidence>
<evidence type="ECO:0000313" key="9">
    <source>
        <dbReference type="Proteomes" id="UP000673691"/>
    </source>
</evidence>
<feature type="compositionally biased region" description="Low complexity" evidence="6">
    <location>
        <begin position="332"/>
        <end position="346"/>
    </location>
</feature>
<comment type="caution">
    <text evidence="8">The sequence shown here is derived from an EMBL/GenBank/DDBJ whole genome shotgun (WGS) entry which is preliminary data.</text>
</comment>
<dbReference type="SUPFAM" id="SSF56112">
    <property type="entry name" value="Protein kinase-like (PK-like)"/>
    <property type="match status" value="1"/>
</dbReference>
<dbReference type="InterPro" id="IPR050494">
    <property type="entry name" value="Ser_Thr_dual-spec_kinase"/>
</dbReference>
<keyword evidence="3" id="KW-0547">Nucleotide-binding</keyword>
<keyword evidence="1" id="KW-0723">Serine/threonine-protein kinase</keyword>
<evidence type="ECO:0000259" key="7">
    <source>
        <dbReference type="PROSITE" id="PS50011"/>
    </source>
</evidence>
<dbReference type="Proteomes" id="UP000673691">
    <property type="component" value="Unassembled WGS sequence"/>
</dbReference>
<dbReference type="PROSITE" id="PS50011">
    <property type="entry name" value="PROTEIN_KINASE_DOM"/>
    <property type="match status" value="1"/>
</dbReference>
<evidence type="ECO:0000256" key="6">
    <source>
        <dbReference type="SAM" id="MobiDB-lite"/>
    </source>
</evidence>
<dbReference type="InterPro" id="IPR000719">
    <property type="entry name" value="Prot_kinase_dom"/>
</dbReference>
<dbReference type="PANTHER" id="PTHR24058">
    <property type="entry name" value="DUAL SPECIFICITY PROTEIN KINASE"/>
    <property type="match status" value="1"/>
</dbReference>
<dbReference type="Pfam" id="PF00069">
    <property type="entry name" value="Pkinase"/>
    <property type="match status" value="2"/>
</dbReference>
<dbReference type="PANTHER" id="PTHR24058:SF28">
    <property type="entry name" value="SERINE_THREONINE-PROTEIN KINASE MINIBRAIN"/>
    <property type="match status" value="1"/>
</dbReference>
<keyword evidence="2" id="KW-0808">Transferase</keyword>
<dbReference type="OrthoDB" id="9332038at2759"/>
<evidence type="ECO:0000256" key="4">
    <source>
        <dbReference type="ARBA" id="ARBA00022777"/>
    </source>
</evidence>
<feature type="region of interest" description="Disordered" evidence="6">
    <location>
        <begin position="309"/>
        <end position="353"/>
    </location>
</feature>